<evidence type="ECO:0000313" key="1">
    <source>
        <dbReference type="EMBL" id="KAK8844313.1"/>
    </source>
</evidence>
<organism evidence="1 2">
    <name type="scientific">Tritrichomonas musculus</name>
    <dbReference type="NCBI Taxonomy" id="1915356"/>
    <lineage>
        <taxon>Eukaryota</taxon>
        <taxon>Metamonada</taxon>
        <taxon>Parabasalia</taxon>
        <taxon>Tritrichomonadida</taxon>
        <taxon>Tritrichomonadidae</taxon>
        <taxon>Tritrichomonas</taxon>
    </lineage>
</organism>
<sequence>MLESEAHKRAVNQIEIKNKVCGFVLDGDNKKHKILQQNEFMPQVFKDPNHLSLCFNRYLDSKLSEKKKIIPGVTDATSSKGMPLIVHSILLIPRLIKLLHLELQTRNRFIIQRKTFN</sequence>
<accession>A0ABR2HEH4</accession>
<name>A0ABR2HEH4_9EUKA</name>
<gene>
    <name evidence="1" type="ORF">M9Y10_024526</name>
</gene>
<keyword evidence="2" id="KW-1185">Reference proteome</keyword>
<dbReference type="Proteomes" id="UP001470230">
    <property type="component" value="Unassembled WGS sequence"/>
</dbReference>
<dbReference type="EMBL" id="JAPFFF010000033">
    <property type="protein sequence ID" value="KAK8844313.1"/>
    <property type="molecule type" value="Genomic_DNA"/>
</dbReference>
<reference evidence="1 2" key="1">
    <citation type="submission" date="2024-04" db="EMBL/GenBank/DDBJ databases">
        <title>Tritrichomonas musculus Genome.</title>
        <authorList>
            <person name="Alves-Ferreira E."/>
            <person name="Grigg M."/>
            <person name="Lorenzi H."/>
            <person name="Galac M."/>
        </authorList>
    </citation>
    <scope>NUCLEOTIDE SEQUENCE [LARGE SCALE GENOMIC DNA]</scope>
    <source>
        <strain evidence="1 2">EAF2021</strain>
    </source>
</reference>
<evidence type="ECO:0000313" key="2">
    <source>
        <dbReference type="Proteomes" id="UP001470230"/>
    </source>
</evidence>
<comment type="caution">
    <text evidence="1">The sequence shown here is derived from an EMBL/GenBank/DDBJ whole genome shotgun (WGS) entry which is preliminary data.</text>
</comment>
<proteinExistence type="predicted"/>
<protein>
    <recommendedName>
        <fullName evidence="3">Reverse transcriptase domain-containing protein</fullName>
    </recommendedName>
</protein>
<evidence type="ECO:0008006" key="3">
    <source>
        <dbReference type="Google" id="ProtNLM"/>
    </source>
</evidence>